<protein>
    <submittedName>
        <fullName evidence="1">Uncharacterized protein</fullName>
    </submittedName>
</protein>
<name>A0AAN6YMR9_9PEZI</name>
<gene>
    <name evidence="1" type="ORF">QBC38DRAFT_462113</name>
</gene>
<organism evidence="1 2">
    <name type="scientific">Podospora fimiseda</name>
    <dbReference type="NCBI Taxonomy" id="252190"/>
    <lineage>
        <taxon>Eukaryota</taxon>
        <taxon>Fungi</taxon>
        <taxon>Dikarya</taxon>
        <taxon>Ascomycota</taxon>
        <taxon>Pezizomycotina</taxon>
        <taxon>Sordariomycetes</taxon>
        <taxon>Sordariomycetidae</taxon>
        <taxon>Sordariales</taxon>
        <taxon>Podosporaceae</taxon>
        <taxon>Podospora</taxon>
    </lineage>
</organism>
<reference evidence="1" key="2">
    <citation type="submission" date="2023-05" db="EMBL/GenBank/DDBJ databases">
        <authorList>
            <consortium name="Lawrence Berkeley National Laboratory"/>
            <person name="Steindorff A."/>
            <person name="Hensen N."/>
            <person name="Bonometti L."/>
            <person name="Westerberg I."/>
            <person name="Brannstrom I.O."/>
            <person name="Guillou S."/>
            <person name="Cros-Aarteil S."/>
            <person name="Calhoun S."/>
            <person name="Haridas S."/>
            <person name="Kuo A."/>
            <person name="Mondo S."/>
            <person name="Pangilinan J."/>
            <person name="Riley R."/>
            <person name="Labutti K."/>
            <person name="Andreopoulos B."/>
            <person name="Lipzen A."/>
            <person name="Chen C."/>
            <person name="Yanf M."/>
            <person name="Daum C."/>
            <person name="Ng V."/>
            <person name="Clum A."/>
            <person name="Ohm R."/>
            <person name="Martin F."/>
            <person name="Silar P."/>
            <person name="Natvig D."/>
            <person name="Lalanne C."/>
            <person name="Gautier V."/>
            <person name="Ament-Velasquez S.L."/>
            <person name="Kruys A."/>
            <person name="Hutchinson M.I."/>
            <person name="Powell A.J."/>
            <person name="Barry K."/>
            <person name="Miller A.N."/>
            <person name="Grigoriev I.V."/>
            <person name="Debuchy R."/>
            <person name="Gladieux P."/>
            <person name="Thoren M.H."/>
            <person name="Johannesson H."/>
        </authorList>
    </citation>
    <scope>NUCLEOTIDE SEQUENCE</scope>
    <source>
        <strain evidence="1">CBS 990.96</strain>
    </source>
</reference>
<dbReference type="EMBL" id="MU865624">
    <property type="protein sequence ID" value="KAK4220861.1"/>
    <property type="molecule type" value="Genomic_DNA"/>
</dbReference>
<accession>A0AAN6YMR9</accession>
<dbReference type="Proteomes" id="UP001301958">
    <property type="component" value="Unassembled WGS sequence"/>
</dbReference>
<evidence type="ECO:0000313" key="1">
    <source>
        <dbReference type="EMBL" id="KAK4220861.1"/>
    </source>
</evidence>
<evidence type="ECO:0000313" key="2">
    <source>
        <dbReference type="Proteomes" id="UP001301958"/>
    </source>
</evidence>
<proteinExistence type="predicted"/>
<dbReference type="AlphaFoldDB" id="A0AAN6YMR9"/>
<reference evidence="1" key="1">
    <citation type="journal article" date="2023" name="Mol. Phylogenet. Evol.">
        <title>Genome-scale phylogeny and comparative genomics of the fungal order Sordariales.</title>
        <authorList>
            <person name="Hensen N."/>
            <person name="Bonometti L."/>
            <person name="Westerberg I."/>
            <person name="Brannstrom I.O."/>
            <person name="Guillou S."/>
            <person name="Cros-Aarteil S."/>
            <person name="Calhoun S."/>
            <person name="Haridas S."/>
            <person name="Kuo A."/>
            <person name="Mondo S."/>
            <person name="Pangilinan J."/>
            <person name="Riley R."/>
            <person name="LaButti K."/>
            <person name="Andreopoulos B."/>
            <person name="Lipzen A."/>
            <person name="Chen C."/>
            <person name="Yan M."/>
            <person name="Daum C."/>
            <person name="Ng V."/>
            <person name="Clum A."/>
            <person name="Steindorff A."/>
            <person name="Ohm R.A."/>
            <person name="Martin F."/>
            <person name="Silar P."/>
            <person name="Natvig D.O."/>
            <person name="Lalanne C."/>
            <person name="Gautier V."/>
            <person name="Ament-Velasquez S.L."/>
            <person name="Kruys A."/>
            <person name="Hutchinson M.I."/>
            <person name="Powell A.J."/>
            <person name="Barry K."/>
            <person name="Miller A.N."/>
            <person name="Grigoriev I.V."/>
            <person name="Debuchy R."/>
            <person name="Gladieux P."/>
            <person name="Hiltunen Thoren M."/>
            <person name="Johannesson H."/>
        </authorList>
    </citation>
    <scope>NUCLEOTIDE SEQUENCE</scope>
    <source>
        <strain evidence="1">CBS 990.96</strain>
    </source>
</reference>
<comment type="caution">
    <text evidence="1">The sequence shown here is derived from an EMBL/GenBank/DDBJ whole genome shotgun (WGS) entry which is preliminary data.</text>
</comment>
<sequence length="77" mass="8454">MCSSTERYWVRLHVRGAVLGVPGAKDGDELVALEMLEVEDGDEDVKGFESVEGIVEGEGDEDDEEQVKVFLPSWNGV</sequence>
<keyword evidence="2" id="KW-1185">Reference proteome</keyword>